<dbReference type="AlphaFoldDB" id="A0A0B6ZX92"/>
<proteinExistence type="predicted"/>
<feature type="non-terminal residue" evidence="2">
    <location>
        <position position="1"/>
    </location>
</feature>
<evidence type="ECO:0000313" key="2">
    <source>
        <dbReference type="EMBL" id="CEK73218.1"/>
    </source>
</evidence>
<feature type="compositionally biased region" description="Basic and acidic residues" evidence="1">
    <location>
        <begin position="1"/>
        <end position="14"/>
    </location>
</feature>
<organism evidence="2">
    <name type="scientific">Arion vulgaris</name>
    <dbReference type="NCBI Taxonomy" id="1028688"/>
    <lineage>
        <taxon>Eukaryota</taxon>
        <taxon>Metazoa</taxon>
        <taxon>Spiralia</taxon>
        <taxon>Lophotrochozoa</taxon>
        <taxon>Mollusca</taxon>
        <taxon>Gastropoda</taxon>
        <taxon>Heterobranchia</taxon>
        <taxon>Euthyneura</taxon>
        <taxon>Panpulmonata</taxon>
        <taxon>Eupulmonata</taxon>
        <taxon>Stylommatophora</taxon>
        <taxon>Helicina</taxon>
        <taxon>Arionoidea</taxon>
        <taxon>Arionidae</taxon>
        <taxon>Arion</taxon>
    </lineage>
</organism>
<sequence>LQQELADAKMKLSELEGSTEMYVSQENDESENHQQAGWSDLPDIQEEPESDQQHEHIPKEDHVELVEGDGSVDQQCPDDRVCVERIEKFIAVSSHVLAADTYDRGDA</sequence>
<protein>
    <submittedName>
        <fullName evidence="2">Uncharacterized protein</fullName>
    </submittedName>
</protein>
<feature type="region of interest" description="Disordered" evidence="1">
    <location>
        <begin position="1"/>
        <end position="59"/>
    </location>
</feature>
<reference evidence="2" key="1">
    <citation type="submission" date="2014-12" db="EMBL/GenBank/DDBJ databases">
        <title>Insight into the proteome of Arion vulgaris.</title>
        <authorList>
            <person name="Aradska J."/>
            <person name="Bulat T."/>
            <person name="Smidak R."/>
            <person name="Sarate P."/>
            <person name="Gangsoo J."/>
            <person name="Sialana F."/>
            <person name="Bilban M."/>
            <person name="Lubec G."/>
        </authorList>
    </citation>
    <scope>NUCLEOTIDE SEQUENCE</scope>
    <source>
        <tissue evidence="2">Skin</tissue>
    </source>
</reference>
<gene>
    <name evidence="2" type="primary">ORF85800</name>
</gene>
<name>A0A0B6ZX92_9EUPU</name>
<dbReference type="EMBL" id="HACG01026353">
    <property type="protein sequence ID" value="CEK73218.1"/>
    <property type="molecule type" value="Transcribed_RNA"/>
</dbReference>
<evidence type="ECO:0000256" key="1">
    <source>
        <dbReference type="SAM" id="MobiDB-lite"/>
    </source>
</evidence>
<accession>A0A0B6ZX92</accession>